<organism evidence="1 2">
    <name type="scientific">Cinchona calisaya</name>
    <dbReference type="NCBI Taxonomy" id="153742"/>
    <lineage>
        <taxon>Eukaryota</taxon>
        <taxon>Viridiplantae</taxon>
        <taxon>Streptophyta</taxon>
        <taxon>Embryophyta</taxon>
        <taxon>Tracheophyta</taxon>
        <taxon>Spermatophyta</taxon>
        <taxon>Magnoliopsida</taxon>
        <taxon>eudicotyledons</taxon>
        <taxon>Gunneridae</taxon>
        <taxon>Pentapetalae</taxon>
        <taxon>asterids</taxon>
        <taxon>lamiids</taxon>
        <taxon>Gentianales</taxon>
        <taxon>Rubiaceae</taxon>
        <taxon>Cinchonoideae</taxon>
        <taxon>Cinchoneae</taxon>
        <taxon>Cinchona</taxon>
    </lineage>
</organism>
<proteinExistence type="predicted"/>
<sequence length="193" mass="22143">MRTKKLASRKPGVCNEMAHEAIECAFLTTINAVPNMPKNNEPYPQAFEAIFSPQFGTDDHGSERNRIALLSYLPKFLCPDDGNQGMDKKKYRHEAIRRWKIKRLHHMRLASQSLTNLGSTNRNANSQPESSQLQYYGRKPNRAEKILKWKAKKAKFFASIARTSLHSQHTTTPKNTIITITDLHRPLLLEIKC</sequence>
<gene>
    <name evidence="1" type="ORF">ACH5RR_036717</name>
</gene>
<comment type="caution">
    <text evidence="1">The sequence shown here is derived from an EMBL/GenBank/DDBJ whole genome shotgun (WGS) entry which is preliminary data.</text>
</comment>
<reference evidence="1 2" key="1">
    <citation type="submission" date="2024-11" db="EMBL/GenBank/DDBJ databases">
        <title>A near-complete genome assembly of Cinchona calisaya.</title>
        <authorList>
            <person name="Lian D.C."/>
            <person name="Zhao X.W."/>
            <person name="Wei L."/>
        </authorList>
    </citation>
    <scope>NUCLEOTIDE SEQUENCE [LARGE SCALE GENOMIC DNA]</scope>
    <source>
        <tissue evidence="1">Nenye</tissue>
    </source>
</reference>
<dbReference type="EMBL" id="JBJUIK010000015">
    <property type="protein sequence ID" value="KAL3502268.1"/>
    <property type="molecule type" value="Genomic_DNA"/>
</dbReference>
<dbReference type="AlphaFoldDB" id="A0ABD2Y5B3"/>
<keyword evidence="2" id="KW-1185">Reference proteome</keyword>
<accession>A0ABD2Y5B3</accession>
<evidence type="ECO:0000313" key="1">
    <source>
        <dbReference type="EMBL" id="KAL3502268.1"/>
    </source>
</evidence>
<evidence type="ECO:0000313" key="2">
    <source>
        <dbReference type="Proteomes" id="UP001630127"/>
    </source>
</evidence>
<protein>
    <submittedName>
        <fullName evidence="1">Uncharacterized protein</fullName>
    </submittedName>
</protein>
<dbReference type="Proteomes" id="UP001630127">
    <property type="component" value="Unassembled WGS sequence"/>
</dbReference>
<name>A0ABD2Y5B3_9GENT</name>